<dbReference type="InterPro" id="IPR017166">
    <property type="entry name" value="UCP037290"/>
</dbReference>
<dbReference type="InterPro" id="IPR047610">
    <property type="entry name" value="ImuA_translesion"/>
</dbReference>
<protein>
    <recommendedName>
        <fullName evidence="3">Translesion DNA synthesis-associated protein ImuA</fullName>
    </recommendedName>
</protein>
<dbReference type="PIRSF" id="PIRSF037290">
    <property type="entry name" value="UCP037290"/>
    <property type="match status" value="1"/>
</dbReference>
<evidence type="ECO:0008006" key="3">
    <source>
        <dbReference type="Google" id="ProtNLM"/>
    </source>
</evidence>
<dbReference type="PATRIC" id="fig|1129374.4.peg.3234"/>
<dbReference type="EMBL" id="AHTH01000051">
    <property type="protein sequence ID" value="EHR39583.1"/>
    <property type="molecule type" value="Genomic_DNA"/>
</dbReference>
<dbReference type="eggNOG" id="COG4544">
    <property type="taxonomic scope" value="Bacteria"/>
</dbReference>
<proteinExistence type="predicted"/>
<organism evidence="1 2">
    <name type="scientific">Alishewanella jeotgali KCTC 22429</name>
    <dbReference type="NCBI Taxonomy" id="1129374"/>
    <lineage>
        <taxon>Bacteria</taxon>
        <taxon>Pseudomonadati</taxon>
        <taxon>Pseudomonadota</taxon>
        <taxon>Gammaproteobacteria</taxon>
        <taxon>Alteromonadales</taxon>
        <taxon>Alteromonadaceae</taxon>
        <taxon>Alishewanella</taxon>
    </lineage>
</organism>
<dbReference type="RefSeq" id="WP_008951781.1">
    <property type="nucleotide sequence ID" value="NZ_AHTH01000051.1"/>
</dbReference>
<dbReference type="NCBIfam" id="NF033429">
    <property type="entry name" value="ImuA_translesion"/>
    <property type="match status" value="1"/>
</dbReference>
<gene>
    <name evidence="1" type="ORF">AJE_16314</name>
</gene>
<keyword evidence="2" id="KW-1185">Reference proteome</keyword>
<dbReference type="Proteomes" id="UP000012046">
    <property type="component" value="Unassembled WGS sequence"/>
</dbReference>
<name>H3ZIQ0_9ALTE</name>
<dbReference type="Gene3D" id="3.40.50.300">
    <property type="entry name" value="P-loop containing nucleotide triphosphate hydrolases"/>
    <property type="match status" value="1"/>
</dbReference>
<reference evidence="1 2" key="1">
    <citation type="journal article" date="2012" name="J. Bacteriol.">
        <title>Genome Sequence of Extracellular-Protease-Producing Alishewanella jeotgali Isolated from Traditional Korean Fermented Seafood.</title>
        <authorList>
            <person name="Jung J."/>
            <person name="Chun J."/>
            <person name="Park W."/>
        </authorList>
    </citation>
    <scope>NUCLEOTIDE SEQUENCE [LARGE SCALE GENOMIC DNA]</scope>
    <source>
        <strain evidence="1 2">KCTC 22429</strain>
    </source>
</reference>
<dbReference type="AlphaFoldDB" id="H3ZIQ0"/>
<sequence length="220" mass="24280">MHSLLEQLTQRQWLWQGSALPAAGQQLSSGYAEFDRQLGGWPASGLLVLQSQPAIGELRLLLPLFKQLQQQGLLGLINPPQLLQAEPLAAQGINPSQLLLLSGVSETDALWAAEQLLQSGLCSLVLLWQRALVRKAARRLQLAAQAQQALVLQLTTQQPELTLPLALALQLLPQPQGLQLKVLKRRAGWAGQQFYLNWQDEWPELYPVLTRTQAALAETA</sequence>
<evidence type="ECO:0000313" key="1">
    <source>
        <dbReference type="EMBL" id="EHR39583.1"/>
    </source>
</evidence>
<comment type="caution">
    <text evidence="1">The sequence shown here is derived from an EMBL/GenBank/DDBJ whole genome shotgun (WGS) entry which is preliminary data.</text>
</comment>
<dbReference type="STRING" id="1129374.AJE_16314"/>
<dbReference type="SUPFAM" id="SSF52540">
    <property type="entry name" value="P-loop containing nucleoside triphosphate hydrolases"/>
    <property type="match status" value="1"/>
</dbReference>
<evidence type="ECO:0000313" key="2">
    <source>
        <dbReference type="Proteomes" id="UP000012046"/>
    </source>
</evidence>
<accession>H3ZIQ0</accession>
<dbReference type="InterPro" id="IPR027417">
    <property type="entry name" value="P-loop_NTPase"/>
</dbReference>